<sequence length="223" mass="25117">MSSPDPARFARLIVQRRRVLGLTTRDVQKAGGPSTPTLNRLEAGRVAQPSRDTLVKLDRALQWQPGSAARSFDGGLPETIEPAPRPSTSPTQPIVATIDGVMISTETLSSLVDLVDQVSRANEHRDINGRAELDELGTLVDRLLRSWIIVQAEVWKSQNELQRNEILINRMLGDQLRKEPDAARVPEQDLEDIGYLRWLLGRKEDADPADRQRWQMRWETSQG</sequence>
<dbReference type="RefSeq" id="WP_266063174.1">
    <property type="nucleotide sequence ID" value="NZ_JAPKFM010000024.1"/>
</dbReference>
<evidence type="ECO:0000256" key="1">
    <source>
        <dbReference type="SAM" id="MobiDB-lite"/>
    </source>
</evidence>
<name>A0A9X3D7H7_9ACTN</name>
<dbReference type="CDD" id="cd00093">
    <property type="entry name" value="HTH_XRE"/>
    <property type="match status" value="1"/>
</dbReference>
<evidence type="ECO:0000313" key="2">
    <source>
        <dbReference type="EMBL" id="MCX2966265.1"/>
    </source>
</evidence>
<dbReference type="GO" id="GO:0003677">
    <property type="term" value="F:DNA binding"/>
    <property type="evidence" value="ECO:0007669"/>
    <property type="project" value="InterPro"/>
</dbReference>
<proteinExistence type="predicted"/>
<feature type="region of interest" description="Disordered" evidence="1">
    <location>
        <begin position="68"/>
        <end position="92"/>
    </location>
</feature>
<dbReference type="EMBL" id="JAPKFM010000024">
    <property type="protein sequence ID" value="MCX2966265.1"/>
    <property type="molecule type" value="Genomic_DNA"/>
</dbReference>
<keyword evidence="3" id="KW-1185">Reference proteome</keyword>
<gene>
    <name evidence="2" type="ORF">OSB52_19465</name>
</gene>
<dbReference type="InterPro" id="IPR010982">
    <property type="entry name" value="Lambda_DNA-bd_dom_sf"/>
</dbReference>
<protein>
    <submittedName>
        <fullName evidence="2">Helix-turn-helix transcriptional regulator</fullName>
    </submittedName>
</protein>
<dbReference type="SUPFAM" id="SSF47413">
    <property type="entry name" value="lambda repressor-like DNA-binding domains"/>
    <property type="match status" value="1"/>
</dbReference>
<dbReference type="Proteomes" id="UP001143347">
    <property type="component" value="Unassembled WGS sequence"/>
</dbReference>
<dbReference type="InterPro" id="IPR001387">
    <property type="entry name" value="Cro/C1-type_HTH"/>
</dbReference>
<accession>A0A9X3D7H7</accession>
<reference evidence="2" key="1">
    <citation type="submission" date="2022-10" db="EMBL/GenBank/DDBJ databases">
        <title>WGS of marine actinomycetes from Thailand.</title>
        <authorList>
            <person name="Thawai C."/>
        </authorList>
    </citation>
    <scope>NUCLEOTIDE SEQUENCE</scope>
    <source>
        <strain evidence="2">SW21</strain>
    </source>
</reference>
<dbReference type="Gene3D" id="1.10.260.40">
    <property type="entry name" value="lambda repressor-like DNA-binding domains"/>
    <property type="match status" value="1"/>
</dbReference>
<organism evidence="2 3">
    <name type="scientific">Gordonia aquimaris</name>
    <dbReference type="NCBI Taxonomy" id="2984863"/>
    <lineage>
        <taxon>Bacteria</taxon>
        <taxon>Bacillati</taxon>
        <taxon>Actinomycetota</taxon>
        <taxon>Actinomycetes</taxon>
        <taxon>Mycobacteriales</taxon>
        <taxon>Gordoniaceae</taxon>
        <taxon>Gordonia</taxon>
    </lineage>
</organism>
<evidence type="ECO:0000313" key="3">
    <source>
        <dbReference type="Proteomes" id="UP001143347"/>
    </source>
</evidence>
<comment type="caution">
    <text evidence="2">The sequence shown here is derived from an EMBL/GenBank/DDBJ whole genome shotgun (WGS) entry which is preliminary data.</text>
</comment>
<dbReference type="AlphaFoldDB" id="A0A9X3D7H7"/>